<protein>
    <submittedName>
        <fullName evidence="1">Uncharacterized protein</fullName>
    </submittedName>
</protein>
<accession>A0ABN5WUB0</accession>
<keyword evidence="2" id="KW-1185">Reference proteome</keyword>
<dbReference type="Proteomes" id="UP000289555">
    <property type="component" value="Chromosome"/>
</dbReference>
<reference evidence="2" key="1">
    <citation type="journal article" date="2019" name="Microbiol. Resour. Announc.">
        <title>Complete Genome Sequence of Halomonas olivaria, a Moderately Halophilic Bacterium Isolated from Olive Processing Effluents, Obtained by Nanopore Sequencing.</title>
        <authorList>
            <person name="Nagata S."/>
            <person name="Ii K.M."/>
            <person name="Tsukimi T."/>
            <person name="Miura M.C."/>
            <person name="Galipon J."/>
            <person name="Arakawa K."/>
        </authorList>
    </citation>
    <scope>NUCLEOTIDE SEQUENCE [LARGE SCALE GENOMIC DNA]</scope>
    <source>
        <strain evidence="2">TYRC17</strain>
    </source>
</reference>
<gene>
    <name evidence="1" type="ORF">HORIV_29620</name>
</gene>
<sequence length="57" mass="5669">MGITGNSESIYDAKAFNPMDASLAVGDGHFTLAHAAAATGVVGGFGVLFDEGIQLGV</sequence>
<evidence type="ECO:0000313" key="1">
    <source>
        <dbReference type="EMBL" id="BBI50541.1"/>
    </source>
</evidence>
<name>A0ABN5WUB0_9GAMM</name>
<evidence type="ECO:0000313" key="2">
    <source>
        <dbReference type="Proteomes" id="UP000289555"/>
    </source>
</evidence>
<organism evidence="1 2">
    <name type="scientific">Vreelandella olivaria</name>
    <dbReference type="NCBI Taxonomy" id="390919"/>
    <lineage>
        <taxon>Bacteria</taxon>
        <taxon>Pseudomonadati</taxon>
        <taxon>Pseudomonadota</taxon>
        <taxon>Gammaproteobacteria</taxon>
        <taxon>Oceanospirillales</taxon>
        <taxon>Halomonadaceae</taxon>
        <taxon>Vreelandella</taxon>
    </lineage>
</organism>
<dbReference type="EMBL" id="AP019416">
    <property type="protein sequence ID" value="BBI50541.1"/>
    <property type="molecule type" value="Genomic_DNA"/>
</dbReference>
<proteinExistence type="predicted"/>